<dbReference type="GO" id="GO:0016020">
    <property type="term" value="C:membrane"/>
    <property type="evidence" value="ECO:0007669"/>
    <property type="project" value="UniProtKB-SubCell"/>
</dbReference>
<dbReference type="OrthoDB" id="9771198at2"/>
<evidence type="ECO:0000313" key="7">
    <source>
        <dbReference type="EMBL" id="CCF22269.1"/>
    </source>
</evidence>
<evidence type="ECO:0000256" key="4">
    <source>
        <dbReference type="ARBA" id="ARBA00023136"/>
    </source>
</evidence>
<feature type="transmembrane region" description="Helical" evidence="5">
    <location>
        <begin position="352"/>
        <end position="370"/>
    </location>
</feature>
<proteinExistence type="predicted"/>
<evidence type="ECO:0000256" key="5">
    <source>
        <dbReference type="SAM" id="Phobius"/>
    </source>
</evidence>
<comment type="subcellular location">
    <subcellularLocation>
        <location evidence="1">Membrane</location>
        <topology evidence="1">Multi-pass membrane protein</topology>
    </subcellularLocation>
</comment>
<dbReference type="KEGG" id="rht:NT26_p10247"/>
<accession>L0NN03</accession>
<evidence type="ECO:0000259" key="6">
    <source>
        <dbReference type="PROSITE" id="PS50801"/>
    </source>
</evidence>
<feature type="domain" description="STAS" evidence="6">
    <location>
        <begin position="454"/>
        <end position="560"/>
    </location>
</feature>
<sequence length="603" mass="65559">MTNFEGTKASAWRRRPDWFDRINRQTLRQDLFAGLTGATIVLPQAVAFSVIAGLPPEYGFYTAMIPPIFAAFFGSSWHAVTGPTTAISAMVFASLSGIYAVGDPEFIRTAIILSLMVGLIQIGFAAFRLGAVINFVSHSVMTGFITGASLLILLSQIRYVFGIDLPRPEHLAAFGAGLVAEIGHTNPVSLSIGLLTLCVALAVRHFRPGWPNYLIALAAGTGLYFAFGPLAADVATVGHIDEVLPTFSLPGLRMDDVSTLGSAAFAIALVGLLEAVSISRALAMRSGQMIDPNREFMGQGIANLVGSFFRCYPSSGSFTRSGVNYEAGAKTPMASIFAALALAVILLFVSDLFAYVPIPAMGGTIIVVALKLINLREIMHFFRVSKAESGIFIITFVSSLAISLEFAIYCGVIISVVLFLDRAAHPRLSVGVPFPFRGRRSFRPVKDVGGPVCPQLIVVGLDGPLFFGSVDVIRREFRRIEVEYREQTHMIFNMRGVGQIDLPAAELLIEEAKRRIARGGRLYVQTKIPRTIRQLEKFGVTRHIGGGMVHLYKGDAISFAIGELRHDICQICDVRLWHDCPTRPQLHPDTEQASSADHTVRQD</sequence>
<feature type="transmembrane region" description="Helical" evidence="5">
    <location>
        <begin position="327"/>
        <end position="346"/>
    </location>
</feature>
<keyword evidence="7" id="KW-0614">Plasmid</keyword>
<feature type="transmembrane region" description="Helical" evidence="5">
    <location>
        <begin position="107"/>
        <end position="127"/>
    </location>
</feature>
<dbReference type="Pfam" id="PF00916">
    <property type="entry name" value="Sulfate_transp"/>
    <property type="match status" value="1"/>
</dbReference>
<feature type="transmembrane region" description="Helical" evidence="5">
    <location>
        <begin position="58"/>
        <end position="77"/>
    </location>
</feature>
<reference evidence="7 8" key="1">
    <citation type="journal article" date="2013" name="Genome Biol. Evol.">
        <title>Life in an arsenic-containing gold mine: genome and physiology of the autotrophic arsenite-oxidizing bacterium rhizobium sp. NT-26.</title>
        <authorList>
            <person name="Andres J."/>
            <person name="Arsene-Ploetze F."/>
            <person name="Barbe V."/>
            <person name="Brochier-Armanet C."/>
            <person name="Cleiss-Arnold J."/>
            <person name="Coppee J.Y."/>
            <person name="Dillies M.A."/>
            <person name="Geist"/>
            <person name="L"/>
            <person name="Joublin A."/>
            <person name="Koechler S."/>
            <person name="Lassalle F."/>
            <person name="Marchal M."/>
            <person name="Medigue C."/>
            <person name="Muller D."/>
            <person name="Nesme X."/>
            <person name="Plewniak F."/>
            <person name="Proux C."/>
            <person name="Ramirez-Bahena M.H."/>
            <person name="Schenowitz C."/>
            <person name="Sismeiro O."/>
            <person name="Vallenet D."/>
            <person name="Santini J.M."/>
            <person name="Bertin P.N."/>
        </authorList>
    </citation>
    <scope>NUCLEOTIDE SEQUENCE [LARGE SCALE GENOMIC DNA]</scope>
    <source>
        <strain evidence="7 8">NT-26</strain>
        <plasmid evidence="7">NT26_p1</plasmid>
    </source>
</reference>
<feature type="transmembrane region" description="Helical" evidence="5">
    <location>
        <begin position="188"/>
        <end position="206"/>
    </location>
</feature>
<protein>
    <submittedName>
        <fullName evidence="7">Putative anion transporter SulP (High affinity sulfate permease) family protein</fullName>
    </submittedName>
</protein>
<dbReference type="InterPro" id="IPR011547">
    <property type="entry name" value="SLC26A/SulP_dom"/>
</dbReference>
<dbReference type="InterPro" id="IPR036513">
    <property type="entry name" value="STAS_dom_sf"/>
</dbReference>
<dbReference type="GO" id="GO:0055085">
    <property type="term" value="P:transmembrane transport"/>
    <property type="evidence" value="ECO:0007669"/>
    <property type="project" value="InterPro"/>
</dbReference>
<dbReference type="PANTHER" id="PTHR11814">
    <property type="entry name" value="SULFATE TRANSPORTER"/>
    <property type="match status" value="1"/>
</dbReference>
<dbReference type="SUPFAM" id="SSF52091">
    <property type="entry name" value="SpoIIaa-like"/>
    <property type="match status" value="1"/>
</dbReference>
<evidence type="ECO:0000256" key="1">
    <source>
        <dbReference type="ARBA" id="ARBA00004141"/>
    </source>
</evidence>
<keyword evidence="2 5" id="KW-0812">Transmembrane</keyword>
<dbReference type="Gene3D" id="3.30.750.24">
    <property type="entry name" value="STAS domain"/>
    <property type="match status" value="1"/>
</dbReference>
<dbReference type="RefSeq" id="WP_052642776.1">
    <property type="nucleotide sequence ID" value="NZ_FO082821.1"/>
</dbReference>
<feature type="transmembrane region" description="Helical" evidence="5">
    <location>
        <begin position="391"/>
        <end position="420"/>
    </location>
</feature>
<feature type="transmembrane region" description="Helical" evidence="5">
    <location>
        <begin position="84"/>
        <end position="101"/>
    </location>
</feature>
<name>L0NN03_9HYPH</name>
<keyword evidence="8" id="KW-1185">Reference proteome</keyword>
<dbReference type="EMBL" id="FO082821">
    <property type="protein sequence ID" value="CCF22269.1"/>
    <property type="molecule type" value="Genomic_DNA"/>
</dbReference>
<feature type="transmembrane region" description="Helical" evidence="5">
    <location>
        <begin position="260"/>
        <end position="283"/>
    </location>
</feature>
<feature type="transmembrane region" description="Helical" evidence="5">
    <location>
        <begin position="213"/>
        <end position="240"/>
    </location>
</feature>
<keyword evidence="3 5" id="KW-1133">Transmembrane helix</keyword>
<geneLocation type="plasmid" evidence="7 8">
    <name>NT26_p1</name>
</geneLocation>
<dbReference type="Proteomes" id="UP000010792">
    <property type="component" value="Plasmid NT26_p1"/>
</dbReference>
<feature type="transmembrane region" description="Helical" evidence="5">
    <location>
        <begin position="31"/>
        <end position="52"/>
    </location>
</feature>
<dbReference type="InterPro" id="IPR001902">
    <property type="entry name" value="SLC26A/SulP_fam"/>
</dbReference>
<feature type="transmembrane region" description="Helical" evidence="5">
    <location>
        <begin position="139"/>
        <end position="161"/>
    </location>
</feature>
<dbReference type="PROSITE" id="PS50801">
    <property type="entry name" value="STAS"/>
    <property type="match status" value="1"/>
</dbReference>
<evidence type="ECO:0000256" key="3">
    <source>
        <dbReference type="ARBA" id="ARBA00022989"/>
    </source>
</evidence>
<keyword evidence="4 5" id="KW-0472">Membrane</keyword>
<dbReference type="Pfam" id="PF01740">
    <property type="entry name" value="STAS"/>
    <property type="match status" value="1"/>
</dbReference>
<organism evidence="7 8">
    <name type="scientific">Pseudorhizobium banfieldiae</name>
    <dbReference type="NCBI Taxonomy" id="1125847"/>
    <lineage>
        <taxon>Bacteria</taxon>
        <taxon>Pseudomonadati</taxon>
        <taxon>Pseudomonadota</taxon>
        <taxon>Alphaproteobacteria</taxon>
        <taxon>Hyphomicrobiales</taxon>
        <taxon>Rhizobiaceae</taxon>
        <taxon>Rhizobium/Agrobacterium group</taxon>
        <taxon>Pseudorhizobium</taxon>
    </lineage>
</organism>
<dbReference type="AlphaFoldDB" id="L0NN03"/>
<evidence type="ECO:0000256" key="2">
    <source>
        <dbReference type="ARBA" id="ARBA00022692"/>
    </source>
</evidence>
<dbReference type="InterPro" id="IPR002645">
    <property type="entry name" value="STAS_dom"/>
</dbReference>
<dbReference type="CDD" id="cd07042">
    <property type="entry name" value="STAS_SulP_like_sulfate_transporter"/>
    <property type="match status" value="1"/>
</dbReference>
<gene>
    <name evidence="7" type="ORF">NT26_p10247</name>
</gene>
<evidence type="ECO:0000313" key="8">
    <source>
        <dbReference type="Proteomes" id="UP000010792"/>
    </source>
</evidence>